<dbReference type="Gene3D" id="3.60.40.10">
    <property type="entry name" value="PPM-type phosphatase domain"/>
    <property type="match status" value="1"/>
</dbReference>
<feature type="transmembrane region" description="Helical" evidence="2">
    <location>
        <begin position="110"/>
        <end position="134"/>
    </location>
</feature>
<feature type="transmembrane region" description="Helical" evidence="2">
    <location>
        <begin position="146"/>
        <end position="166"/>
    </location>
</feature>
<accession>A0ABW9RP40</accession>
<evidence type="ECO:0000313" key="5">
    <source>
        <dbReference type="Proteomes" id="UP000798808"/>
    </source>
</evidence>
<dbReference type="SUPFAM" id="SSF81606">
    <property type="entry name" value="PP2C-like"/>
    <property type="match status" value="1"/>
</dbReference>
<feature type="transmembrane region" description="Helical" evidence="2">
    <location>
        <begin position="209"/>
        <end position="227"/>
    </location>
</feature>
<keyword evidence="5" id="KW-1185">Reference proteome</keyword>
<dbReference type="SUPFAM" id="SSF55781">
    <property type="entry name" value="GAF domain-like"/>
    <property type="match status" value="1"/>
</dbReference>
<keyword evidence="2" id="KW-0812">Transmembrane</keyword>
<dbReference type="Gene3D" id="3.30.450.40">
    <property type="match status" value="1"/>
</dbReference>
<organism evidence="4 5">
    <name type="scientific">Fulvivirga kasyanovii</name>
    <dbReference type="NCBI Taxonomy" id="396812"/>
    <lineage>
        <taxon>Bacteria</taxon>
        <taxon>Pseudomonadati</taxon>
        <taxon>Bacteroidota</taxon>
        <taxon>Cytophagia</taxon>
        <taxon>Cytophagales</taxon>
        <taxon>Fulvivirgaceae</taxon>
        <taxon>Fulvivirga</taxon>
    </lineage>
</organism>
<proteinExistence type="predicted"/>
<evidence type="ECO:0000256" key="2">
    <source>
        <dbReference type="SAM" id="Phobius"/>
    </source>
</evidence>
<sequence>MLSKKAIIRLTTLLAIITWMVLVFGDLSIVFSTTHNLKPGIGREVPPIMLSLFILSLFVFYKYRIEKAESINFVDLLWKVFVTGLITTIVSLFFRLFLNLLGSTKLAENVMFLDFIYLSNLGLISAFLISTFIVWKRLILYQKSKFLLTAWQIFEYSLLFSLLYNVLPIPAVQNLEEYYSALLVLMGIFLSANMKWVAYLNFKQKWKSILLIALAMFYLGYFTFTLFNLADDIGESTTQFTDFRNNVFILALIAFIFIYALFSLLVILFNLPTSSVFEQKLEEVVNFQRLSQSIQTEQNEERVYDILLESAVSTVFADAGWIEIIRPGENNQFYTHGISVKEIQNIKQHISDNNVRGILDQSSDKTINLNKYLSTLKGSRFRSILAFPIYVKNQQLGTLALLKDVSDGFNKEMTKIIDTFTNQAGISIENFRLLSEALENERYKEELKIAKRVQSSLLPKELDHDGDYDLVAFSEAADEVGGDYYDTYRVSRSKIALIISDVSGKGTSAAFHMSQMKGIFHSFAQLDLSPKDFLEKANKALSQCLDKASFITTSYFVINSETKTVEFARAGHCPTLFYDTQLKKGTYFQNKGLGLGILRNGEFGNYIQTNAFQYKTGDIVVLYTDGVTEAKNFQGEEFGYERLQKFIERVSDLSVQEIQQKLINELYEFTGTKSIDDDYTTLIIKFN</sequence>
<keyword evidence="2" id="KW-1133">Transmembrane helix</keyword>
<keyword evidence="1" id="KW-0378">Hydrolase</keyword>
<protein>
    <submittedName>
        <fullName evidence="4">Serine/threonine protein phosphatase</fullName>
    </submittedName>
</protein>
<dbReference type="EMBL" id="SMLW01000551">
    <property type="protein sequence ID" value="MTI25914.1"/>
    <property type="molecule type" value="Genomic_DNA"/>
</dbReference>
<reference evidence="4 5" key="1">
    <citation type="submission" date="2019-02" db="EMBL/GenBank/DDBJ databases">
        <authorList>
            <person name="Goldberg S.R."/>
            <person name="Haltli B.A."/>
            <person name="Correa H."/>
            <person name="Russell K.G."/>
        </authorList>
    </citation>
    <scope>NUCLEOTIDE SEQUENCE [LARGE SCALE GENOMIC DNA]</scope>
    <source>
        <strain evidence="4 5">JCM 16186</strain>
    </source>
</reference>
<feature type="transmembrane region" description="Helical" evidence="2">
    <location>
        <begin position="76"/>
        <end position="98"/>
    </location>
</feature>
<comment type="caution">
    <text evidence="4">The sequence shown here is derived from an EMBL/GenBank/DDBJ whole genome shotgun (WGS) entry which is preliminary data.</text>
</comment>
<dbReference type="SMART" id="SM00331">
    <property type="entry name" value="PP2C_SIG"/>
    <property type="match status" value="1"/>
</dbReference>
<evidence type="ECO:0000313" key="4">
    <source>
        <dbReference type="EMBL" id="MTI25914.1"/>
    </source>
</evidence>
<dbReference type="Proteomes" id="UP000798808">
    <property type="component" value="Unassembled WGS sequence"/>
</dbReference>
<dbReference type="PANTHER" id="PTHR43156:SF2">
    <property type="entry name" value="STAGE II SPORULATION PROTEIN E"/>
    <property type="match status" value="1"/>
</dbReference>
<dbReference type="InterPro" id="IPR029016">
    <property type="entry name" value="GAF-like_dom_sf"/>
</dbReference>
<name>A0ABW9RP40_9BACT</name>
<feature type="transmembrane region" description="Helical" evidence="2">
    <location>
        <begin position="12"/>
        <end position="33"/>
    </location>
</feature>
<evidence type="ECO:0000256" key="1">
    <source>
        <dbReference type="ARBA" id="ARBA00022801"/>
    </source>
</evidence>
<evidence type="ECO:0000259" key="3">
    <source>
        <dbReference type="SMART" id="SM00331"/>
    </source>
</evidence>
<dbReference type="InterPro" id="IPR001932">
    <property type="entry name" value="PPM-type_phosphatase-like_dom"/>
</dbReference>
<feature type="transmembrane region" description="Helical" evidence="2">
    <location>
        <begin position="247"/>
        <end position="271"/>
    </location>
</feature>
<feature type="domain" description="PPM-type phosphatase" evidence="3">
    <location>
        <begin position="463"/>
        <end position="686"/>
    </location>
</feature>
<dbReference type="InterPro" id="IPR036457">
    <property type="entry name" value="PPM-type-like_dom_sf"/>
</dbReference>
<feature type="transmembrane region" description="Helical" evidence="2">
    <location>
        <begin position="45"/>
        <end position="64"/>
    </location>
</feature>
<dbReference type="InterPro" id="IPR052016">
    <property type="entry name" value="Bact_Sigma-Reg"/>
</dbReference>
<dbReference type="Pfam" id="PF07228">
    <property type="entry name" value="SpoIIE"/>
    <property type="match status" value="1"/>
</dbReference>
<dbReference type="PANTHER" id="PTHR43156">
    <property type="entry name" value="STAGE II SPORULATION PROTEIN E-RELATED"/>
    <property type="match status" value="1"/>
</dbReference>
<keyword evidence="2" id="KW-0472">Membrane</keyword>
<gene>
    <name evidence="4" type="ORF">E1163_13240</name>
</gene>
<dbReference type="RefSeq" id="WP_155172552.1">
    <property type="nucleotide sequence ID" value="NZ_BAAAFL010000012.1"/>
</dbReference>
<feature type="transmembrane region" description="Helical" evidence="2">
    <location>
        <begin position="178"/>
        <end position="197"/>
    </location>
</feature>